<feature type="region of interest" description="Disordered" evidence="1">
    <location>
        <begin position="20"/>
        <end position="40"/>
    </location>
</feature>
<sequence length="72" mass="7842">MIFSQLASIALAPLQLHAPQAPPAARPLRSPTKSELKGNRQHLLWSGANNSNNNIDCSNNHILVTFHTFGVN</sequence>
<accession>A0A484BER8</accession>
<comment type="caution">
    <text evidence="2">The sequence shown here is derived from an EMBL/GenBank/DDBJ whole genome shotgun (WGS) entry which is preliminary data.</text>
</comment>
<evidence type="ECO:0000313" key="3">
    <source>
        <dbReference type="Proteomes" id="UP000295192"/>
    </source>
</evidence>
<organism evidence="2 3">
    <name type="scientific">Drosophila navojoa</name>
    <name type="common">Fruit fly</name>
    <dbReference type="NCBI Taxonomy" id="7232"/>
    <lineage>
        <taxon>Eukaryota</taxon>
        <taxon>Metazoa</taxon>
        <taxon>Ecdysozoa</taxon>
        <taxon>Arthropoda</taxon>
        <taxon>Hexapoda</taxon>
        <taxon>Insecta</taxon>
        <taxon>Pterygota</taxon>
        <taxon>Neoptera</taxon>
        <taxon>Endopterygota</taxon>
        <taxon>Diptera</taxon>
        <taxon>Brachycera</taxon>
        <taxon>Muscomorpha</taxon>
        <taxon>Ephydroidea</taxon>
        <taxon>Drosophilidae</taxon>
        <taxon>Drosophila</taxon>
    </lineage>
</organism>
<dbReference type="Proteomes" id="UP000295192">
    <property type="component" value="Unassembled WGS sequence"/>
</dbReference>
<protein>
    <submittedName>
        <fullName evidence="2">Uncharacterized protein</fullName>
    </submittedName>
</protein>
<evidence type="ECO:0000313" key="2">
    <source>
        <dbReference type="EMBL" id="TDG47346.1"/>
    </source>
</evidence>
<keyword evidence="3" id="KW-1185">Reference proteome</keyword>
<name>A0A484BER8_DRONA</name>
<proteinExistence type="predicted"/>
<dbReference type="EMBL" id="LSRL02000045">
    <property type="protein sequence ID" value="TDG47346.1"/>
    <property type="molecule type" value="Genomic_DNA"/>
</dbReference>
<evidence type="ECO:0000256" key="1">
    <source>
        <dbReference type="SAM" id="MobiDB-lite"/>
    </source>
</evidence>
<reference evidence="2 3" key="1">
    <citation type="journal article" date="2019" name="J. Hered.">
        <title>An Improved Genome Assembly for Drosophila navojoa, the Basal Species in the mojavensis Cluster.</title>
        <authorList>
            <person name="Vanderlinde T."/>
            <person name="Dupim E.G."/>
            <person name="Nazario-Yepiz N.O."/>
            <person name="Carvalho A.B."/>
        </authorList>
    </citation>
    <scope>NUCLEOTIDE SEQUENCE [LARGE SCALE GENOMIC DNA]</scope>
    <source>
        <strain evidence="2">Navoj_Jal97</strain>
        <tissue evidence="2">Whole organism</tissue>
    </source>
</reference>
<dbReference type="AlphaFoldDB" id="A0A484BER8"/>
<gene>
    <name evidence="2" type="ORF">AWZ03_006205</name>
</gene>